<dbReference type="InterPro" id="IPR001537">
    <property type="entry name" value="SpoU_MeTrfase"/>
</dbReference>
<dbReference type="InterPro" id="IPR029028">
    <property type="entry name" value="Alpha/beta_knot_MTases"/>
</dbReference>
<evidence type="ECO:0000313" key="7">
    <source>
        <dbReference type="EMBL" id="CAG9312360.1"/>
    </source>
</evidence>
<dbReference type="CDD" id="cd18094">
    <property type="entry name" value="SpoU-like_TrmL"/>
    <property type="match status" value="1"/>
</dbReference>
<feature type="domain" description="tRNA/rRNA methyltransferase SpoU type" evidence="6">
    <location>
        <begin position="10"/>
        <end position="151"/>
    </location>
</feature>
<keyword evidence="5" id="KW-0819">tRNA processing</keyword>
<dbReference type="PANTHER" id="PTHR42971">
    <property type="entry name" value="TRNA (CYTIDINE(34)-2'-O)-METHYLTRANSFERASE"/>
    <property type="match status" value="1"/>
</dbReference>
<dbReference type="Proteomes" id="UP001162131">
    <property type="component" value="Unassembled WGS sequence"/>
</dbReference>
<evidence type="ECO:0000256" key="5">
    <source>
        <dbReference type="ARBA" id="ARBA00022694"/>
    </source>
</evidence>
<reference evidence="7" key="1">
    <citation type="submission" date="2021-09" db="EMBL/GenBank/DDBJ databases">
        <authorList>
            <consortium name="AG Swart"/>
            <person name="Singh M."/>
            <person name="Singh A."/>
            <person name="Seah K."/>
            <person name="Emmerich C."/>
        </authorList>
    </citation>
    <scope>NUCLEOTIDE SEQUENCE</scope>
    <source>
        <strain evidence="7">ATCC30299</strain>
    </source>
</reference>
<dbReference type="GO" id="GO:0003723">
    <property type="term" value="F:RNA binding"/>
    <property type="evidence" value="ECO:0007669"/>
    <property type="project" value="InterPro"/>
</dbReference>
<keyword evidence="2" id="KW-0489">Methyltransferase</keyword>
<evidence type="ECO:0000259" key="6">
    <source>
        <dbReference type="Pfam" id="PF00588"/>
    </source>
</evidence>
<keyword evidence="8" id="KW-1185">Reference proteome</keyword>
<gene>
    <name evidence="7" type="ORF">BSTOLATCC_MIC6467</name>
</gene>
<keyword evidence="4" id="KW-0949">S-adenosyl-L-methionine</keyword>
<organism evidence="7 8">
    <name type="scientific">Blepharisma stoltei</name>
    <dbReference type="NCBI Taxonomy" id="1481888"/>
    <lineage>
        <taxon>Eukaryota</taxon>
        <taxon>Sar</taxon>
        <taxon>Alveolata</taxon>
        <taxon>Ciliophora</taxon>
        <taxon>Postciliodesmatophora</taxon>
        <taxon>Heterotrichea</taxon>
        <taxon>Heterotrichida</taxon>
        <taxon>Blepharismidae</taxon>
        <taxon>Blepharisma</taxon>
    </lineage>
</organism>
<accession>A0AAU9IER0</accession>
<evidence type="ECO:0000256" key="4">
    <source>
        <dbReference type="ARBA" id="ARBA00022691"/>
    </source>
</evidence>
<protein>
    <recommendedName>
        <fullName evidence="6">tRNA/rRNA methyltransferase SpoU type domain-containing protein</fullName>
    </recommendedName>
</protein>
<dbReference type="Pfam" id="PF00588">
    <property type="entry name" value="SpoU_methylase"/>
    <property type="match status" value="1"/>
</dbReference>
<dbReference type="HAMAP" id="MF_01885">
    <property type="entry name" value="tRNA_methyltr_TrmL"/>
    <property type="match status" value="1"/>
</dbReference>
<dbReference type="InterPro" id="IPR016914">
    <property type="entry name" value="TrmL"/>
</dbReference>
<name>A0AAU9IER0_9CILI</name>
<dbReference type="InterPro" id="IPR029026">
    <property type="entry name" value="tRNA_m1G_MTases_N"/>
</dbReference>
<dbReference type="GO" id="GO:0008173">
    <property type="term" value="F:RNA methyltransferase activity"/>
    <property type="evidence" value="ECO:0007669"/>
    <property type="project" value="InterPro"/>
</dbReference>
<dbReference type="SUPFAM" id="SSF75217">
    <property type="entry name" value="alpha/beta knot"/>
    <property type="match status" value="1"/>
</dbReference>
<dbReference type="PANTHER" id="PTHR42971:SF1">
    <property type="entry name" value="TRNA (CYTIDINE(34)-2'-O)-METHYLTRANSFERASE"/>
    <property type="match status" value="1"/>
</dbReference>
<proteinExistence type="inferred from homology"/>
<dbReference type="PIRSF" id="PIRSF029256">
    <property type="entry name" value="SpoU_TrmH_prd"/>
    <property type="match status" value="1"/>
</dbReference>
<dbReference type="GO" id="GO:0002130">
    <property type="term" value="P:wobble position ribose methylation"/>
    <property type="evidence" value="ECO:0007669"/>
    <property type="project" value="TreeGrafter"/>
</dbReference>
<keyword evidence="3" id="KW-0808">Transferase</keyword>
<evidence type="ECO:0000256" key="3">
    <source>
        <dbReference type="ARBA" id="ARBA00022679"/>
    </source>
</evidence>
<evidence type="ECO:0000256" key="2">
    <source>
        <dbReference type="ARBA" id="ARBA00022603"/>
    </source>
</evidence>
<dbReference type="Gene3D" id="3.40.1280.10">
    <property type="match status" value="1"/>
</dbReference>
<evidence type="ECO:0000313" key="8">
    <source>
        <dbReference type="Proteomes" id="UP001162131"/>
    </source>
</evidence>
<sequence length="167" mass="19101">MTLKNMKSYLNLVLCYPQIPQNTGCIARTCAATFTNLHLIEPLGFELTESRLKRAGVDYWPYVSLTKHTGWSEFLKHKKNLPGRLLAFSPRGLSNYLEFQYEPNDWIIHGRESDGLPNEIMADCDHILYIPMFSPDIRSLNLSVSASLSLYEGIRALNYCQNLTRPS</sequence>
<comment type="caution">
    <text evidence="7">The sequence shown here is derived from an EMBL/GenBank/DDBJ whole genome shotgun (WGS) entry which is preliminary data.</text>
</comment>
<evidence type="ECO:0000256" key="1">
    <source>
        <dbReference type="ARBA" id="ARBA00022490"/>
    </source>
</evidence>
<dbReference type="EMBL" id="CAJZBQ010000006">
    <property type="protein sequence ID" value="CAG9312360.1"/>
    <property type="molecule type" value="Genomic_DNA"/>
</dbReference>
<keyword evidence="1" id="KW-0963">Cytoplasm</keyword>
<dbReference type="AlphaFoldDB" id="A0AAU9IER0"/>